<dbReference type="eggNOG" id="KOG0508">
    <property type="taxonomic scope" value="Eukaryota"/>
</dbReference>
<dbReference type="GeneID" id="19329253"/>
<evidence type="ECO:0000313" key="7">
    <source>
        <dbReference type="EMBL" id="EON96144.1"/>
    </source>
</evidence>
<feature type="domain" description="Nephrocystin 3-like N-terminal" evidence="6">
    <location>
        <begin position="272"/>
        <end position="436"/>
    </location>
</feature>
<dbReference type="Gene3D" id="3.40.50.300">
    <property type="entry name" value="P-loop containing nucleotide triphosphate hydrolases"/>
    <property type="match status" value="1"/>
</dbReference>
<dbReference type="Gene3D" id="1.25.40.20">
    <property type="entry name" value="Ankyrin repeat-containing domain"/>
    <property type="match status" value="2"/>
</dbReference>
<dbReference type="AlphaFoldDB" id="R8B9Z7"/>
<proteinExistence type="predicted"/>
<dbReference type="PROSITE" id="PS50088">
    <property type="entry name" value="ANK_REPEAT"/>
    <property type="match status" value="1"/>
</dbReference>
<evidence type="ECO:0000256" key="1">
    <source>
        <dbReference type="ARBA" id="ARBA00022737"/>
    </source>
</evidence>
<dbReference type="OrthoDB" id="163438at2759"/>
<organism evidence="7 8">
    <name type="scientific">Phaeoacremonium minimum (strain UCR-PA7)</name>
    <name type="common">Esca disease fungus</name>
    <name type="synonym">Togninia minima</name>
    <dbReference type="NCBI Taxonomy" id="1286976"/>
    <lineage>
        <taxon>Eukaryota</taxon>
        <taxon>Fungi</taxon>
        <taxon>Dikarya</taxon>
        <taxon>Ascomycota</taxon>
        <taxon>Pezizomycotina</taxon>
        <taxon>Sordariomycetes</taxon>
        <taxon>Sordariomycetidae</taxon>
        <taxon>Togniniales</taxon>
        <taxon>Togniniaceae</taxon>
        <taxon>Phaeoacremonium</taxon>
    </lineage>
</organism>
<dbReference type="Pfam" id="PF17100">
    <property type="entry name" value="NACHT_N"/>
    <property type="match status" value="1"/>
</dbReference>
<dbReference type="PROSITE" id="PS50297">
    <property type="entry name" value="ANK_REP_REGION"/>
    <property type="match status" value="1"/>
</dbReference>
<evidence type="ECO:0000259" key="4">
    <source>
        <dbReference type="Pfam" id="PF17100"/>
    </source>
</evidence>
<evidence type="ECO:0000256" key="3">
    <source>
        <dbReference type="SAM" id="Coils"/>
    </source>
</evidence>
<dbReference type="SUPFAM" id="SSF48403">
    <property type="entry name" value="Ankyrin repeat"/>
    <property type="match status" value="1"/>
</dbReference>
<dbReference type="InterPro" id="IPR027417">
    <property type="entry name" value="P-loop_NTPase"/>
</dbReference>
<feature type="repeat" description="ANK" evidence="2">
    <location>
        <begin position="802"/>
        <end position="830"/>
    </location>
</feature>
<dbReference type="RefSeq" id="XP_007919110.1">
    <property type="nucleotide sequence ID" value="XM_007920919.1"/>
</dbReference>
<dbReference type="Pfam" id="PF13637">
    <property type="entry name" value="Ank_4"/>
    <property type="match status" value="1"/>
</dbReference>
<evidence type="ECO:0000259" key="6">
    <source>
        <dbReference type="Pfam" id="PF24883"/>
    </source>
</evidence>
<dbReference type="HOGENOM" id="CLU_000288_34_7_1"/>
<dbReference type="Proteomes" id="UP000014074">
    <property type="component" value="Unassembled WGS sequence"/>
</dbReference>
<dbReference type="SMART" id="SM00248">
    <property type="entry name" value="ANK"/>
    <property type="match status" value="3"/>
</dbReference>
<dbReference type="InterPro" id="IPR036770">
    <property type="entry name" value="Ankyrin_rpt-contain_sf"/>
</dbReference>
<dbReference type="SUPFAM" id="SSF52540">
    <property type="entry name" value="P-loop containing nucleoside triphosphate hydrolases"/>
    <property type="match status" value="1"/>
</dbReference>
<dbReference type="PANTHER" id="PTHR10039">
    <property type="entry name" value="AMELOGENIN"/>
    <property type="match status" value="1"/>
</dbReference>
<feature type="domain" description="DUF7069" evidence="5">
    <location>
        <begin position="468"/>
        <end position="537"/>
    </location>
</feature>
<protein>
    <submittedName>
        <fullName evidence="7">Putative ankyrin repeat domain-containing protein</fullName>
    </submittedName>
</protein>
<evidence type="ECO:0000256" key="2">
    <source>
        <dbReference type="PROSITE-ProRule" id="PRU00023"/>
    </source>
</evidence>
<dbReference type="KEGG" id="tmn:UCRPA7_8406"/>
<dbReference type="Pfam" id="PF23239">
    <property type="entry name" value="DUF7069"/>
    <property type="match status" value="1"/>
</dbReference>
<dbReference type="EMBL" id="KB933360">
    <property type="protein sequence ID" value="EON96144.1"/>
    <property type="molecule type" value="Genomic_DNA"/>
</dbReference>
<evidence type="ECO:0000259" key="5">
    <source>
        <dbReference type="Pfam" id="PF23239"/>
    </source>
</evidence>
<dbReference type="Pfam" id="PF24883">
    <property type="entry name" value="NPHP3_N"/>
    <property type="match status" value="1"/>
</dbReference>
<dbReference type="InterPro" id="IPR055497">
    <property type="entry name" value="DUF7069"/>
</dbReference>
<name>R8B9Z7_PHAM7</name>
<feature type="domain" description="NWD NACHT-NTPase N-terminal" evidence="4">
    <location>
        <begin position="1"/>
        <end position="175"/>
    </location>
</feature>
<dbReference type="InterPro" id="IPR031359">
    <property type="entry name" value="NACHT_N"/>
</dbReference>
<gene>
    <name evidence="7" type="ORF">UCRPA7_8406</name>
</gene>
<feature type="coiled-coil region" evidence="3">
    <location>
        <begin position="185"/>
        <end position="233"/>
    </location>
</feature>
<dbReference type="Pfam" id="PF00023">
    <property type="entry name" value="Ank"/>
    <property type="match status" value="1"/>
</dbReference>
<sequence>MEKIIAAGMSRAEETRLKFNIGQHEVVVRDQLSNAASFVDWGKDWIGEAVKASPEASLVWAGVCAVLPLLTNAILAKEANETGFTYVTTRMRYYAAIQSLLLPEKRKEEASEAINTEFRKTIIQLYKQIIDYQVQSVLRFFRSKAKTIAREAVKKDDWEKMVEKIKETESAIQQDSQQVNTAMSREELAALAKKAEQIYEAMKQILHVAEEQLKETQKQNEILSEQLGVIKDQRDIGEKLLALAAQREECLQLFRLTDFQWYKDRVENRVEDTCLWFLEHDNYKNWLAASRGPLLVSADPGCGKSVLSKYLVEHELPKRSEATICYFFFKEGDQNSASQVLSSLIHQILTKIPSLVEHASKEVVANGKNITNMLTSLWAILENLVEDPSAGEVIWVLDALDECIHGDLAIIAQMMNEYFNDARSNKSKLKIILTSRPYDDVTFKFEGLAESFPTIRIHGEDEWAVASITREINAVIEYRVDKLAKEKKLSPSIKSHLKKRLHEVPHRTYLWVYLVFDYLTTHLFKKTVKGVDAALDTLPETIEEAYEKMLNRCTEPDQARRALQILLAAYRPLRLSEMKVAVGITPEASSLDDLDLEEDEDFKLRLRDWCGLFVSVFDDKVYFLHQTAREFLIANPLLPTQQPLTWAHTFAIGDTHAYLAGVCMIYLCFEGLDFEKAVSLDPQSKKQPNAVITNRGSKYSVMIHEEIVEKEEQPFLKYALNMWDDHIREYGSTPRDMRDFYSILCDTSNKTCKAWFESRESWAEFGIEDLSPLGIRCLLGHLESVKRAVSKGADVNELPNEDGLSPLYAATVGRHFDVFEYLLSQGADPNCSWCSVLLSQQIILEQANHPWEQRNWENPKYGEKSLQQQIVYDKIPWLERALEHGMDPNPKCKWGFSLLHLATTSQVVKALCDNGADVNAKDYWGVTPLDICSIDEVKDTLLSFGAQHGSAAEAADRTSTGLTELERDIGDLMKSALQHGQWDVYRTLSAY</sequence>
<dbReference type="InterPro" id="IPR056884">
    <property type="entry name" value="NPHP3-like_N"/>
</dbReference>
<evidence type="ECO:0000313" key="8">
    <source>
        <dbReference type="Proteomes" id="UP000014074"/>
    </source>
</evidence>
<keyword evidence="2" id="KW-0040">ANK repeat</keyword>
<keyword evidence="8" id="KW-1185">Reference proteome</keyword>
<reference evidence="8" key="1">
    <citation type="journal article" date="2013" name="Genome Announc.">
        <title>Draft genome sequence of the ascomycete Phaeoacremonium aleophilum strain UCR-PA7, a causal agent of the esca disease complex in grapevines.</title>
        <authorList>
            <person name="Blanco-Ulate B."/>
            <person name="Rolshausen P."/>
            <person name="Cantu D."/>
        </authorList>
    </citation>
    <scope>NUCLEOTIDE SEQUENCE [LARGE SCALE GENOMIC DNA]</scope>
    <source>
        <strain evidence="8">UCR-PA7</strain>
    </source>
</reference>
<accession>R8B9Z7</accession>
<dbReference type="InterPro" id="IPR002110">
    <property type="entry name" value="Ankyrin_rpt"/>
</dbReference>
<keyword evidence="3" id="KW-0175">Coiled coil</keyword>
<keyword evidence="1" id="KW-0677">Repeat</keyword>